<keyword evidence="2" id="KW-1185">Reference proteome</keyword>
<dbReference type="AlphaFoldDB" id="A0A2A2KY18"/>
<dbReference type="EMBL" id="LIAE01007533">
    <property type="protein sequence ID" value="PAV78703.1"/>
    <property type="molecule type" value="Genomic_DNA"/>
</dbReference>
<protein>
    <submittedName>
        <fullName evidence="1">Uncharacterized protein</fullName>
    </submittedName>
</protein>
<comment type="caution">
    <text evidence="1">The sequence shown here is derived from an EMBL/GenBank/DDBJ whole genome shotgun (WGS) entry which is preliminary data.</text>
</comment>
<accession>A0A2A2KY18</accession>
<sequence length="74" mass="8796">MPDMDLPPVETTTEPVWSRYDGVHIDTYNHVHVHIDVHINTYNHVHVHINVHNDVHIDVHVHNNYIQHNHNDDM</sequence>
<name>A0A2A2KY18_9BILA</name>
<evidence type="ECO:0000313" key="1">
    <source>
        <dbReference type="EMBL" id="PAV78703.1"/>
    </source>
</evidence>
<reference evidence="1 2" key="1">
    <citation type="journal article" date="2017" name="Curr. Biol.">
        <title>Genome architecture and evolution of a unichromosomal asexual nematode.</title>
        <authorList>
            <person name="Fradin H."/>
            <person name="Zegar C."/>
            <person name="Gutwein M."/>
            <person name="Lucas J."/>
            <person name="Kovtun M."/>
            <person name="Corcoran D."/>
            <person name="Baugh L.R."/>
            <person name="Kiontke K."/>
            <person name="Gunsalus K."/>
            <person name="Fitch D.H."/>
            <person name="Piano F."/>
        </authorList>
    </citation>
    <scope>NUCLEOTIDE SEQUENCE [LARGE SCALE GENOMIC DNA]</scope>
    <source>
        <strain evidence="1">PF1309</strain>
    </source>
</reference>
<dbReference type="Proteomes" id="UP000218231">
    <property type="component" value="Unassembled WGS sequence"/>
</dbReference>
<organism evidence="1 2">
    <name type="scientific">Diploscapter pachys</name>
    <dbReference type="NCBI Taxonomy" id="2018661"/>
    <lineage>
        <taxon>Eukaryota</taxon>
        <taxon>Metazoa</taxon>
        <taxon>Ecdysozoa</taxon>
        <taxon>Nematoda</taxon>
        <taxon>Chromadorea</taxon>
        <taxon>Rhabditida</taxon>
        <taxon>Rhabditina</taxon>
        <taxon>Rhabditomorpha</taxon>
        <taxon>Rhabditoidea</taxon>
        <taxon>Rhabditidae</taxon>
        <taxon>Diploscapter</taxon>
    </lineage>
</organism>
<evidence type="ECO:0000313" key="2">
    <source>
        <dbReference type="Proteomes" id="UP000218231"/>
    </source>
</evidence>
<proteinExistence type="predicted"/>
<gene>
    <name evidence="1" type="ORF">WR25_05727</name>
</gene>